<comment type="pathway">
    <text evidence="11">Sulfur metabolism; hydrogen sulfide biosynthesis; hydrogen sulfide from sulfite (NADPH route): step 1/1.</text>
</comment>
<protein>
    <recommendedName>
        <fullName evidence="11">Sulfite reductase [NADPH] flavoprotein alpha-component</fullName>
        <shortName evidence="11">SiR-FP</shortName>
        <ecNumber evidence="11">1.8.1.2</ecNumber>
    </recommendedName>
</protein>
<dbReference type="InterPro" id="IPR001433">
    <property type="entry name" value="OxRdtase_FAD/NAD-bd"/>
</dbReference>
<dbReference type="Pfam" id="PF00667">
    <property type="entry name" value="FAD_binding_1"/>
    <property type="match status" value="1"/>
</dbReference>
<evidence type="ECO:0000256" key="3">
    <source>
        <dbReference type="ARBA" id="ARBA00022630"/>
    </source>
</evidence>
<dbReference type="PROSITE" id="PS50902">
    <property type="entry name" value="FLAVODOXIN_LIKE"/>
    <property type="match status" value="1"/>
</dbReference>
<dbReference type="InterPro" id="IPR003097">
    <property type="entry name" value="CysJ-like_FAD-binding"/>
</dbReference>
<feature type="binding site" evidence="12">
    <location>
        <begin position="414"/>
        <end position="417"/>
    </location>
    <ligand>
        <name>FAD</name>
        <dbReference type="ChEBI" id="CHEBI:57692"/>
    </ligand>
</feature>
<dbReference type="Gene3D" id="3.40.50.80">
    <property type="entry name" value="Nucleotide-binding domain of ferredoxin-NADP reductase (FNR) module"/>
    <property type="match status" value="1"/>
</dbReference>
<dbReference type="Proteomes" id="UP000240010">
    <property type="component" value="Unassembled WGS sequence"/>
</dbReference>
<dbReference type="InterPro" id="IPR023173">
    <property type="entry name" value="NADPH_Cyt_P450_Rdtase_alpha"/>
</dbReference>
<evidence type="ECO:0000256" key="8">
    <source>
        <dbReference type="ARBA" id="ARBA00023002"/>
    </source>
</evidence>
<keyword evidence="6 11" id="KW-0521">NADP</keyword>
<feature type="domain" description="Flavodoxin-like" evidence="13">
    <location>
        <begin position="60"/>
        <end position="198"/>
    </location>
</feature>
<evidence type="ECO:0000256" key="1">
    <source>
        <dbReference type="ARBA" id="ARBA00022448"/>
    </source>
</evidence>
<dbReference type="GO" id="GO:0070814">
    <property type="term" value="P:hydrogen sulfide biosynthetic process"/>
    <property type="evidence" value="ECO:0007669"/>
    <property type="project" value="UniProtKB-UniPathway"/>
</dbReference>
<dbReference type="PRINTS" id="PR00369">
    <property type="entry name" value="FLAVODOXIN"/>
</dbReference>
<feature type="binding site" evidence="12">
    <location>
        <begin position="399"/>
        <end position="401"/>
    </location>
    <ligand>
        <name>FAD</name>
        <dbReference type="ChEBI" id="CHEBI:57692"/>
    </ligand>
</feature>
<evidence type="ECO:0000256" key="2">
    <source>
        <dbReference type="ARBA" id="ARBA00022605"/>
    </source>
</evidence>
<evidence type="ECO:0000313" key="15">
    <source>
        <dbReference type="EMBL" id="PPK78017.1"/>
    </source>
</evidence>
<dbReference type="EMBL" id="PTIZ01000001">
    <property type="protein sequence ID" value="PPK78017.1"/>
    <property type="molecule type" value="Genomic_DNA"/>
</dbReference>
<dbReference type="InterPro" id="IPR001094">
    <property type="entry name" value="Flavdoxin-like"/>
</dbReference>
<dbReference type="PANTHER" id="PTHR19384">
    <property type="entry name" value="NITRIC OXIDE SYNTHASE-RELATED"/>
    <property type="match status" value="1"/>
</dbReference>
<name>A0A2S6HKR5_9GAMM</name>
<evidence type="ECO:0000256" key="11">
    <source>
        <dbReference type="PIRNR" id="PIRNR000207"/>
    </source>
</evidence>
<keyword evidence="1 11" id="KW-0813">Transport</keyword>
<evidence type="ECO:0000259" key="14">
    <source>
        <dbReference type="PROSITE" id="PS51384"/>
    </source>
</evidence>
<dbReference type="Pfam" id="PF00258">
    <property type="entry name" value="Flavodoxin_1"/>
    <property type="match status" value="1"/>
</dbReference>
<dbReference type="InterPro" id="IPR001709">
    <property type="entry name" value="Flavoprot_Pyr_Nucl_cyt_Rdtase"/>
</dbReference>
<reference evidence="15 16" key="1">
    <citation type="submission" date="2018-02" db="EMBL/GenBank/DDBJ databases">
        <title>Subsurface microbial communities from deep shales in Ohio and West Virginia, USA.</title>
        <authorList>
            <person name="Wrighton K."/>
        </authorList>
    </citation>
    <scope>NUCLEOTIDE SEQUENCE [LARGE SCALE GENOMIC DNA]</scope>
    <source>
        <strain evidence="15 16">OWC-DMM</strain>
    </source>
</reference>
<feature type="binding site" evidence="12">
    <location>
        <begin position="149"/>
        <end position="158"/>
    </location>
    <ligand>
        <name>FMN</name>
        <dbReference type="ChEBI" id="CHEBI:58210"/>
    </ligand>
</feature>
<dbReference type="GO" id="GO:0019344">
    <property type="term" value="P:cysteine biosynthetic process"/>
    <property type="evidence" value="ECO:0007669"/>
    <property type="project" value="UniProtKB-KW"/>
</dbReference>
<dbReference type="InterPro" id="IPR017927">
    <property type="entry name" value="FAD-bd_FR_type"/>
</dbReference>
<dbReference type="SUPFAM" id="SSF52218">
    <property type="entry name" value="Flavoproteins"/>
    <property type="match status" value="1"/>
</dbReference>
<dbReference type="EC" id="1.8.1.2" evidence="11"/>
<dbReference type="CDD" id="cd06199">
    <property type="entry name" value="SiR"/>
    <property type="match status" value="1"/>
</dbReference>
<evidence type="ECO:0000256" key="6">
    <source>
        <dbReference type="ARBA" id="ARBA00022857"/>
    </source>
</evidence>
<keyword evidence="3 11" id="KW-0285">Flavoprotein</keyword>
<dbReference type="GO" id="GO:0050660">
    <property type="term" value="F:flavin adenine dinucleotide binding"/>
    <property type="evidence" value="ECO:0007669"/>
    <property type="project" value="InterPro"/>
</dbReference>
<keyword evidence="8 11" id="KW-0560">Oxidoreductase</keyword>
<dbReference type="AlphaFoldDB" id="A0A2S6HKR5"/>
<dbReference type="Pfam" id="PF00175">
    <property type="entry name" value="NAD_binding_1"/>
    <property type="match status" value="1"/>
</dbReference>
<dbReference type="InterPro" id="IPR017938">
    <property type="entry name" value="Riboflavin_synthase-like_b-brl"/>
</dbReference>
<dbReference type="PANTHER" id="PTHR19384:SF128">
    <property type="entry name" value="NADPH OXIDOREDUCTASE A"/>
    <property type="match status" value="1"/>
</dbReference>
<keyword evidence="2 11" id="KW-0028">Amino-acid biosynthesis</keyword>
<dbReference type="InterPro" id="IPR010199">
    <property type="entry name" value="CysJ"/>
</dbReference>
<feature type="binding site" evidence="12">
    <location>
        <begin position="381"/>
        <end position="384"/>
    </location>
    <ligand>
        <name>FAD</name>
        <dbReference type="ChEBI" id="CHEBI:57692"/>
    </ligand>
</feature>
<dbReference type="PROSITE" id="PS51384">
    <property type="entry name" value="FAD_FR"/>
    <property type="match status" value="1"/>
</dbReference>
<organism evidence="15 16">
    <name type="scientific">Methylobacter tundripaludum</name>
    <dbReference type="NCBI Taxonomy" id="173365"/>
    <lineage>
        <taxon>Bacteria</taxon>
        <taxon>Pseudomonadati</taxon>
        <taxon>Pseudomonadota</taxon>
        <taxon>Gammaproteobacteria</taxon>
        <taxon>Methylococcales</taxon>
        <taxon>Methylococcaceae</taxon>
        <taxon>Methylobacter</taxon>
    </lineage>
</organism>
<comment type="cofactor">
    <cofactor evidence="11 12">
        <name>FMN</name>
        <dbReference type="ChEBI" id="CHEBI:58210"/>
    </cofactor>
    <text evidence="11 12">Binds 1 FMN per subunit.</text>
</comment>
<feature type="binding site" evidence="12">
    <location>
        <begin position="520"/>
        <end position="524"/>
    </location>
    <ligand>
        <name>NADP(+)</name>
        <dbReference type="ChEBI" id="CHEBI:58349"/>
    </ligand>
</feature>
<feature type="binding site" evidence="12">
    <location>
        <begin position="113"/>
        <end position="116"/>
    </location>
    <ligand>
        <name>FMN</name>
        <dbReference type="ChEBI" id="CHEBI:58210"/>
    </ligand>
</feature>
<comment type="subunit">
    <text evidence="11">Alpha(8)-beta(8). The alpha component is a flavoprotein, the beta component is a hemoprotein.</text>
</comment>
<keyword evidence="7 11" id="KW-0249">Electron transport</keyword>
<dbReference type="SUPFAM" id="SSF63380">
    <property type="entry name" value="Riboflavin synthase domain-like"/>
    <property type="match status" value="1"/>
</dbReference>
<keyword evidence="4 11" id="KW-0288">FMN</keyword>
<dbReference type="NCBIfam" id="TIGR01931">
    <property type="entry name" value="cysJ"/>
    <property type="match status" value="1"/>
</dbReference>
<dbReference type="Gene3D" id="2.40.30.10">
    <property type="entry name" value="Translation factors"/>
    <property type="match status" value="1"/>
</dbReference>
<feature type="binding site" evidence="12">
    <location>
        <position position="316"/>
    </location>
    <ligand>
        <name>FAD</name>
        <dbReference type="ChEBI" id="CHEBI:57692"/>
    </ligand>
</feature>
<feature type="binding site" evidence="12">
    <location>
        <begin position="514"/>
        <end position="515"/>
    </location>
    <ligand>
        <name>NADP(+)</name>
        <dbReference type="ChEBI" id="CHEBI:58349"/>
    </ligand>
</feature>
<comment type="cofactor">
    <cofactor evidence="11 12">
        <name>FAD</name>
        <dbReference type="ChEBI" id="CHEBI:57692"/>
    </cofactor>
    <text evidence="11 12">Binds 1 FAD per subunit.</text>
</comment>
<proteinExistence type="predicted"/>
<sequence>MHISLPECSRTPLNDEQHRFLQQLVAALSPEQAAWIGGYLTGLVANNLTSVPSADDIADITILVGSQTGNSDALAEQMHSLAAGRGLKTVIKKMGDYKLPQLKAEKNLLVIVSTYGEGEPPDNARELVEYLFSKRAPSLKQVQFAVLGLGDSGYEFFCKTGVDFDRRLEALGATRIHPRVDCDVDYEAGAEAWMNAVLNELSMRLEIKPQAADLSSPSVASVLAYSRKNPFPAVLLENIVLNGRGSIKETHHLELSLEGSGLTYEPGDVLGVYPSNAPDVIDALLQTLHFGGTEWIMLNGKDGFLYDALFRHYEITAITRPMVQKYALLANNRKLDQLLGDKHKLNDYLHGREIIDLVTDFPVEHLSPQAFVDCLRKLPPRLYSIASSLKQHPDEVHITVAAVRYHSHGRNRKGVGSTFLAERIDEDATISVYVDHNTNFKLPVDSSTPIIMIGPGTGIAPFRAFVEEREAVGATGKNWLFFGDQHFGTDFLYQTEWQRYLKNGVLTRMNVAFSRDQEQKIYVQHLMAEHGKELYAWLQEGAHLYVCGDEKRMAHDVHQALLRIVAAEIGSDNAEDYVANLQKAKRYQRDVY</sequence>
<evidence type="ECO:0000256" key="9">
    <source>
        <dbReference type="ARBA" id="ARBA00023192"/>
    </source>
</evidence>
<comment type="catalytic activity">
    <reaction evidence="10 11">
        <text>hydrogen sulfide + 3 NADP(+) + 3 H2O = sulfite + 3 NADPH + 4 H(+)</text>
        <dbReference type="Rhea" id="RHEA:13801"/>
        <dbReference type="ChEBI" id="CHEBI:15377"/>
        <dbReference type="ChEBI" id="CHEBI:15378"/>
        <dbReference type="ChEBI" id="CHEBI:17359"/>
        <dbReference type="ChEBI" id="CHEBI:29919"/>
        <dbReference type="ChEBI" id="CHEBI:57783"/>
        <dbReference type="ChEBI" id="CHEBI:58349"/>
        <dbReference type="EC" id="1.8.1.2"/>
    </reaction>
</comment>
<evidence type="ECO:0000256" key="4">
    <source>
        <dbReference type="ARBA" id="ARBA00022643"/>
    </source>
</evidence>
<dbReference type="GO" id="GO:0004783">
    <property type="term" value="F:sulfite reductase (NADPH) activity"/>
    <property type="evidence" value="ECO:0007669"/>
    <property type="project" value="UniProtKB-EC"/>
</dbReference>
<dbReference type="NCBIfam" id="NF004859">
    <property type="entry name" value="PRK06214.1"/>
    <property type="match status" value="1"/>
</dbReference>
<feature type="domain" description="FAD-binding FR-type" evidence="14">
    <location>
        <begin position="228"/>
        <end position="443"/>
    </location>
</feature>
<dbReference type="Gene3D" id="3.40.50.360">
    <property type="match status" value="1"/>
</dbReference>
<dbReference type="UniPathway" id="UPA00140">
    <property type="reaction ID" value="UER00207"/>
</dbReference>
<evidence type="ECO:0000259" key="13">
    <source>
        <dbReference type="PROSITE" id="PS50902"/>
    </source>
</evidence>
<evidence type="ECO:0000256" key="5">
    <source>
        <dbReference type="ARBA" id="ARBA00022827"/>
    </source>
</evidence>
<feature type="binding site" evidence="12">
    <location>
        <position position="592"/>
    </location>
    <ligand>
        <name>FAD</name>
        <dbReference type="ChEBI" id="CHEBI:57692"/>
    </ligand>
</feature>
<gene>
    <name evidence="15" type="ORF">B0F87_101399</name>
</gene>
<feature type="binding site" evidence="12">
    <location>
        <position position="405"/>
    </location>
    <ligand>
        <name>FAD</name>
        <dbReference type="ChEBI" id="CHEBI:57692"/>
    </ligand>
</feature>
<keyword evidence="5 11" id="KW-0274">FAD</keyword>
<evidence type="ECO:0000256" key="10">
    <source>
        <dbReference type="ARBA" id="ARBA00052219"/>
    </source>
</evidence>
<dbReference type="RefSeq" id="WP_104427405.1">
    <property type="nucleotide sequence ID" value="NZ_PTIZ01000001.1"/>
</dbReference>
<dbReference type="GO" id="GO:0010181">
    <property type="term" value="F:FMN binding"/>
    <property type="evidence" value="ECO:0007669"/>
    <property type="project" value="InterPro"/>
</dbReference>
<dbReference type="InterPro" id="IPR008254">
    <property type="entry name" value="Flavodoxin/NO_synth"/>
</dbReference>
<evidence type="ECO:0000256" key="12">
    <source>
        <dbReference type="PIRSR" id="PIRSR000207-1"/>
    </source>
</evidence>
<dbReference type="InterPro" id="IPR039261">
    <property type="entry name" value="FNR_nucleotide-bd"/>
</dbReference>
<accession>A0A2S6HKR5</accession>
<dbReference type="SUPFAM" id="SSF52343">
    <property type="entry name" value="Ferredoxin reductase-like, C-terminal NADP-linked domain"/>
    <property type="match status" value="1"/>
</dbReference>
<dbReference type="InterPro" id="IPR029039">
    <property type="entry name" value="Flavoprotein-like_sf"/>
</dbReference>
<feature type="binding site" evidence="12">
    <location>
        <position position="556"/>
    </location>
    <ligand>
        <name>NADP(+)</name>
        <dbReference type="ChEBI" id="CHEBI:58349"/>
    </ligand>
</feature>
<evidence type="ECO:0000313" key="16">
    <source>
        <dbReference type="Proteomes" id="UP000240010"/>
    </source>
</evidence>
<evidence type="ECO:0000256" key="7">
    <source>
        <dbReference type="ARBA" id="ARBA00022982"/>
    </source>
</evidence>
<comment type="function">
    <text evidence="11">Component of the sulfite reductase complex that catalyzes the 6-electron reduction of sulfite to sulfide. This is one of several activities required for the biosynthesis of L-cysteine from sulfate. The flavoprotein component catalyzes the electron flow from NADPH -&gt; FAD -&gt; FMN to the hemoprotein component.</text>
</comment>
<dbReference type="FunFam" id="3.40.50.80:FF:000001">
    <property type="entry name" value="NADPH--cytochrome P450 reductase 1"/>
    <property type="match status" value="1"/>
</dbReference>
<dbReference type="Gene3D" id="1.20.990.10">
    <property type="entry name" value="NADPH-cytochrome p450 Reductase, Chain A, domain 3"/>
    <property type="match status" value="1"/>
</dbReference>
<dbReference type="PRINTS" id="PR00371">
    <property type="entry name" value="FPNCR"/>
</dbReference>
<dbReference type="GO" id="GO:0005829">
    <property type="term" value="C:cytosol"/>
    <property type="evidence" value="ECO:0007669"/>
    <property type="project" value="TreeGrafter"/>
</dbReference>
<keyword evidence="9 11" id="KW-0198">Cysteine biosynthesis</keyword>
<comment type="caution">
    <text evidence="15">The sequence shown here is derived from an EMBL/GenBank/DDBJ whole genome shotgun (WGS) entry which is preliminary data.</text>
</comment>
<dbReference type="PIRSF" id="PIRSF000207">
    <property type="entry name" value="SiR-FP_CysJ"/>
    <property type="match status" value="1"/>
</dbReference>